<evidence type="ECO:0000313" key="2">
    <source>
        <dbReference type="Proteomes" id="UP000601055"/>
    </source>
</evidence>
<accession>A0A923DUZ4</accession>
<gene>
    <name evidence="1" type="ORF">GM921_02675</name>
</gene>
<dbReference type="EMBL" id="WNXD01000001">
    <property type="protein sequence ID" value="MBB2144377.1"/>
    <property type="molecule type" value="Genomic_DNA"/>
</dbReference>
<protein>
    <submittedName>
        <fullName evidence="1">Uncharacterized protein</fullName>
    </submittedName>
</protein>
<organism evidence="1 2">
    <name type="scientific">Pedobacter planticolens</name>
    <dbReference type="NCBI Taxonomy" id="2679964"/>
    <lineage>
        <taxon>Bacteria</taxon>
        <taxon>Pseudomonadati</taxon>
        <taxon>Bacteroidota</taxon>
        <taxon>Sphingobacteriia</taxon>
        <taxon>Sphingobacteriales</taxon>
        <taxon>Sphingobacteriaceae</taxon>
        <taxon>Pedobacter</taxon>
    </lineage>
</organism>
<dbReference type="InterPro" id="IPR046233">
    <property type="entry name" value="DUF6266"/>
</dbReference>
<dbReference type="Pfam" id="PF19781">
    <property type="entry name" value="DUF6266"/>
    <property type="match status" value="1"/>
</dbReference>
<sequence>MATFNNGINGGFTGKVGSAIGYQLNGKWVMKSLPKLSPKNKKGTTSQKACRSGFTKMQYFLSPLIGFVRVGFNLESKLRQMTAHNVAKSYNMRNAQDASGEIDYSKVCLTYGNLIGVENPNVAKDDVGFHFSWTNHLENMWLRETDQVMLVAYNVNDKRVYCIVSGARRQVGFDTLIIPTIEKGNEFHTWISFISDDRESIAMSSYAGSFIF</sequence>
<evidence type="ECO:0000313" key="1">
    <source>
        <dbReference type="EMBL" id="MBB2144377.1"/>
    </source>
</evidence>
<name>A0A923DUZ4_9SPHI</name>
<comment type="caution">
    <text evidence="1">The sequence shown here is derived from an EMBL/GenBank/DDBJ whole genome shotgun (WGS) entry which is preliminary data.</text>
</comment>
<dbReference type="Proteomes" id="UP000601055">
    <property type="component" value="Unassembled WGS sequence"/>
</dbReference>
<keyword evidence="2" id="KW-1185">Reference proteome</keyword>
<dbReference type="AlphaFoldDB" id="A0A923DUZ4"/>
<reference evidence="1" key="1">
    <citation type="submission" date="2019-11" db="EMBL/GenBank/DDBJ databases">
        <title>Description of Pedobacter sp. LMG 31464T.</title>
        <authorList>
            <person name="Carlier A."/>
            <person name="Qi S."/>
            <person name="Vandamme P."/>
        </authorList>
    </citation>
    <scope>NUCLEOTIDE SEQUENCE</scope>
    <source>
        <strain evidence="1">LMG 31464</strain>
    </source>
</reference>
<dbReference type="RefSeq" id="WP_182921065.1">
    <property type="nucleotide sequence ID" value="NZ_WNXD01000001.1"/>
</dbReference>
<proteinExistence type="predicted"/>